<dbReference type="PANTHER" id="PTHR36746:SF3">
    <property type="entry name" value="DUF4005 DOMAIN-CONTAINING PROTEIN"/>
    <property type="match status" value="1"/>
</dbReference>
<accession>A0ABR2RZ66</accession>
<feature type="compositionally biased region" description="Basic and acidic residues" evidence="1">
    <location>
        <begin position="162"/>
        <end position="173"/>
    </location>
</feature>
<comment type="caution">
    <text evidence="2">The sequence shown here is derived from an EMBL/GenBank/DDBJ whole genome shotgun (WGS) entry which is preliminary data.</text>
</comment>
<feature type="region of interest" description="Disordered" evidence="1">
    <location>
        <begin position="33"/>
        <end position="120"/>
    </location>
</feature>
<sequence>MEKNQTSCPKVVCEKIFRAITSAPAFTAIRRISNRQQTPSSAAAKHTRNPTSEVPIKFNYATVHLPNPSSTGKTKPEKTKPSTDMVQSWKGKPIVSDNGQQAGSKLKQHQGKKVEGGKKPTQQHYDIKFDAFIHQTREKIMSDDRRDNGGDSRKVVGYGHGHGNESVHKDNHFSDFIKQTRRKIKSTLTIKDRNESFK</sequence>
<organism evidence="2 3">
    <name type="scientific">Hibiscus sabdariffa</name>
    <name type="common">roselle</name>
    <dbReference type="NCBI Taxonomy" id="183260"/>
    <lineage>
        <taxon>Eukaryota</taxon>
        <taxon>Viridiplantae</taxon>
        <taxon>Streptophyta</taxon>
        <taxon>Embryophyta</taxon>
        <taxon>Tracheophyta</taxon>
        <taxon>Spermatophyta</taxon>
        <taxon>Magnoliopsida</taxon>
        <taxon>eudicotyledons</taxon>
        <taxon>Gunneridae</taxon>
        <taxon>Pentapetalae</taxon>
        <taxon>rosids</taxon>
        <taxon>malvids</taxon>
        <taxon>Malvales</taxon>
        <taxon>Malvaceae</taxon>
        <taxon>Malvoideae</taxon>
        <taxon>Hibiscus</taxon>
    </lineage>
</organism>
<evidence type="ECO:0000313" key="3">
    <source>
        <dbReference type="Proteomes" id="UP001396334"/>
    </source>
</evidence>
<protein>
    <submittedName>
        <fullName evidence="2">Uncharacterized protein</fullName>
    </submittedName>
</protein>
<evidence type="ECO:0000256" key="1">
    <source>
        <dbReference type="SAM" id="MobiDB-lite"/>
    </source>
</evidence>
<feature type="region of interest" description="Disordered" evidence="1">
    <location>
        <begin position="142"/>
        <end position="173"/>
    </location>
</feature>
<gene>
    <name evidence="2" type="ORF">V6N11_001243</name>
</gene>
<dbReference type="Proteomes" id="UP001396334">
    <property type="component" value="Unassembled WGS sequence"/>
</dbReference>
<dbReference type="EMBL" id="JBBPBN010000019">
    <property type="protein sequence ID" value="KAK9018265.1"/>
    <property type="molecule type" value="Genomic_DNA"/>
</dbReference>
<dbReference type="PANTHER" id="PTHR36746">
    <property type="entry name" value="BNAC04G51760D PROTEIN"/>
    <property type="match status" value="1"/>
</dbReference>
<proteinExistence type="predicted"/>
<feature type="compositionally biased region" description="Basic and acidic residues" evidence="1">
    <location>
        <begin position="142"/>
        <end position="154"/>
    </location>
</feature>
<name>A0ABR2RZ66_9ROSI</name>
<reference evidence="2 3" key="1">
    <citation type="journal article" date="2024" name="G3 (Bethesda)">
        <title>Genome assembly of Hibiscus sabdariffa L. provides insights into metabolisms of medicinal natural products.</title>
        <authorList>
            <person name="Kim T."/>
        </authorList>
    </citation>
    <scope>NUCLEOTIDE SEQUENCE [LARGE SCALE GENOMIC DNA]</scope>
    <source>
        <strain evidence="2">TK-2024</strain>
        <tissue evidence="2">Old leaves</tissue>
    </source>
</reference>
<keyword evidence="3" id="KW-1185">Reference proteome</keyword>
<evidence type="ECO:0000313" key="2">
    <source>
        <dbReference type="EMBL" id="KAK9018265.1"/>
    </source>
</evidence>